<keyword evidence="6" id="KW-0862">Zinc</keyword>
<evidence type="ECO:0000256" key="9">
    <source>
        <dbReference type="SAM" id="MobiDB-lite"/>
    </source>
</evidence>
<evidence type="ECO:0000256" key="5">
    <source>
        <dbReference type="ARBA" id="ARBA00022801"/>
    </source>
</evidence>
<dbReference type="SUPFAM" id="SSF63411">
    <property type="entry name" value="LuxS/MPP-like metallohydrolase"/>
    <property type="match status" value="2"/>
</dbReference>
<evidence type="ECO:0000256" key="7">
    <source>
        <dbReference type="ARBA" id="ARBA00023049"/>
    </source>
</evidence>
<comment type="similarity">
    <text evidence="2 8">Belongs to the peptidase M16 family.</text>
</comment>
<dbReference type="InterPro" id="IPR050626">
    <property type="entry name" value="Peptidase_M16"/>
</dbReference>
<dbReference type="InterPro" id="IPR001431">
    <property type="entry name" value="Pept_M16_Zn_BS"/>
</dbReference>
<keyword evidence="7" id="KW-0482">Metalloprotease</keyword>
<feature type="chain" id="PRO_5015643493" evidence="10">
    <location>
        <begin position="27"/>
        <end position="470"/>
    </location>
</feature>
<dbReference type="Pfam" id="PF05193">
    <property type="entry name" value="Peptidase_M16_C"/>
    <property type="match status" value="1"/>
</dbReference>
<evidence type="ECO:0000256" key="4">
    <source>
        <dbReference type="ARBA" id="ARBA00022723"/>
    </source>
</evidence>
<evidence type="ECO:0000313" key="14">
    <source>
        <dbReference type="Proteomes" id="UP000241362"/>
    </source>
</evidence>
<evidence type="ECO:0000256" key="1">
    <source>
        <dbReference type="ARBA" id="ARBA00001947"/>
    </source>
</evidence>
<feature type="region of interest" description="Disordered" evidence="9">
    <location>
        <begin position="445"/>
        <end position="470"/>
    </location>
</feature>
<dbReference type="EMBL" id="PZKE01000007">
    <property type="protein sequence ID" value="PTE14560.1"/>
    <property type="molecule type" value="Genomic_DNA"/>
</dbReference>
<dbReference type="InterPro" id="IPR011765">
    <property type="entry name" value="Pept_M16_N"/>
</dbReference>
<keyword evidence="3" id="KW-0645">Protease</keyword>
<keyword evidence="10" id="KW-0732">Signal</keyword>
<dbReference type="AlphaFoldDB" id="A0A2T4J9H8"/>
<comment type="cofactor">
    <cofactor evidence="1">
        <name>Zn(2+)</name>
        <dbReference type="ChEBI" id="CHEBI:29105"/>
    </cofactor>
</comment>
<accession>A0A2T4J9H8</accession>
<sequence length="470" mass="51499">MRLPLRRLLPLFLALAAALAPLDAARAETVSTFTLKNGLEVVVIEDHRAPVAVQMIWYKVGAADEPAGKSGIAHFLEHLMFKGTDKIPPGAFSTMIEAQGGDDNAFTSWDYTAYFQHIAADRLDLVMGMEADRMRNLRLTEEDVTTERQVILEERAQRTDSSPGALLSEQMRAAQYLNGPYGVPVIGWRHEIEQLNREDALDYYRRFYAPNNAILIIAGDVTPDQVRALAEKHYGPIPPSEGLTPRLRPQEPPQLAERRLAMSDPRVSEPYLYRSYLAPERNPSDQKDAAALSILAELLGGSGQTSVLARALQFDRQVALYTSAFYDGTTIDDSSFGVYVVPAPGVSLASAEAALDETLTRFLAEGPDPAAFERIRTQMHASEIFGKDDVQGLARMYGEELSIGLSVQDIQGYDDVLMSVTIDDVMKVAAQVLNRNQAVTGWLTAPEGAAAPDSAAPSPLPMPAPEEIQE</sequence>
<dbReference type="PANTHER" id="PTHR43690">
    <property type="entry name" value="NARDILYSIN"/>
    <property type="match status" value="1"/>
</dbReference>
<organism evidence="13 14">
    <name type="scientific">Fuscovulum blasticum DSM 2131</name>
    <dbReference type="NCBI Taxonomy" id="1188250"/>
    <lineage>
        <taxon>Bacteria</taxon>
        <taxon>Pseudomonadati</taxon>
        <taxon>Pseudomonadota</taxon>
        <taxon>Alphaproteobacteria</taxon>
        <taxon>Rhodobacterales</taxon>
        <taxon>Paracoccaceae</taxon>
        <taxon>Pseudogemmobacter</taxon>
    </lineage>
</organism>
<dbReference type="PROSITE" id="PS00143">
    <property type="entry name" value="INSULINASE"/>
    <property type="match status" value="1"/>
</dbReference>
<evidence type="ECO:0000256" key="8">
    <source>
        <dbReference type="RuleBase" id="RU004447"/>
    </source>
</evidence>
<evidence type="ECO:0000256" key="6">
    <source>
        <dbReference type="ARBA" id="ARBA00022833"/>
    </source>
</evidence>
<evidence type="ECO:0000256" key="3">
    <source>
        <dbReference type="ARBA" id="ARBA00022670"/>
    </source>
</evidence>
<keyword evidence="14" id="KW-1185">Reference proteome</keyword>
<gene>
    <name evidence="13" type="ORF">C5F44_09300</name>
</gene>
<dbReference type="GO" id="GO:0046872">
    <property type="term" value="F:metal ion binding"/>
    <property type="evidence" value="ECO:0007669"/>
    <property type="project" value="UniProtKB-KW"/>
</dbReference>
<dbReference type="PANTHER" id="PTHR43690:SF17">
    <property type="entry name" value="PROTEIN YHJJ"/>
    <property type="match status" value="1"/>
</dbReference>
<dbReference type="GO" id="GO:0006508">
    <property type="term" value="P:proteolysis"/>
    <property type="evidence" value="ECO:0007669"/>
    <property type="project" value="UniProtKB-KW"/>
</dbReference>
<dbReference type="Pfam" id="PF00675">
    <property type="entry name" value="Peptidase_M16"/>
    <property type="match status" value="1"/>
</dbReference>
<evidence type="ECO:0000259" key="12">
    <source>
        <dbReference type="Pfam" id="PF05193"/>
    </source>
</evidence>
<name>A0A2T4J9H8_FUSBL</name>
<evidence type="ECO:0000259" key="11">
    <source>
        <dbReference type="Pfam" id="PF00675"/>
    </source>
</evidence>
<dbReference type="InterPro" id="IPR011249">
    <property type="entry name" value="Metalloenz_LuxS/M16"/>
</dbReference>
<dbReference type="GO" id="GO:0004222">
    <property type="term" value="F:metalloendopeptidase activity"/>
    <property type="evidence" value="ECO:0007669"/>
    <property type="project" value="InterPro"/>
</dbReference>
<dbReference type="Gene3D" id="3.30.830.10">
    <property type="entry name" value="Metalloenzyme, LuxS/M16 peptidase-like"/>
    <property type="match status" value="2"/>
</dbReference>
<evidence type="ECO:0000256" key="10">
    <source>
        <dbReference type="SAM" id="SignalP"/>
    </source>
</evidence>
<feature type="domain" description="Peptidase M16 C-terminal" evidence="12">
    <location>
        <begin position="195"/>
        <end position="379"/>
    </location>
</feature>
<protein>
    <submittedName>
        <fullName evidence="13">Peptidase M16</fullName>
    </submittedName>
</protein>
<keyword evidence="5" id="KW-0378">Hydrolase</keyword>
<proteinExistence type="inferred from homology"/>
<feature type="compositionally biased region" description="Low complexity" evidence="9">
    <location>
        <begin position="445"/>
        <end position="457"/>
    </location>
</feature>
<evidence type="ECO:0000313" key="13">
    <source>
        <dbReference type="EMBL" id="PTE14560.1"/>
    </source>
</evidence>
<keyword evidence="4" id="KW-0479">Metal-binding</keyword>
<feature type="signal peptide" evidence="10">
    <location>
        <begin position="1"/>
        <end position="26"/>
    </location>
</feature>
<dbReference type="Proteomes" id="UP000241362">
    <property type="component" value="Unassembled WGS sequence"/>
</dbReference>
<reference evidence="13 14" key="1">
    <citation type="submission" date="2018-03" db="EMBL/GenBank/DDBJ databases">
        <title>Rhodobacter blasticus.</title>
        <authorList>
            <person name="Meyer T.E."/>
            <person name="Miller S."/>
            <person name="Lodha T."/>
            <person name="Gandham S."/>
            <person name="Chintalapati S."/>
            <person name="Chintalapati V.R."/>
        </authorList>
    </citation>
    <scope>NUCLEOTIDE SEQUENCE [LARGE SCALE GENOMIC DNA]</scope>
    <source>
        <strain evidence="13 14">DSM 2131</strain>
    </source>
</reference>
<evidence type="ECO:0000256" key="2">
    <source>
        <dbReference type="ARBA" id="ARBA00007261"/>
    </source>
</evidence>
<dbReference type="InterPro" id="IPR007863">
    <property type="entry name" value="Peptidase_M16_C"/>
</dbReference>
<feature type="domain" description="Peptidase M16 N-terminal" evidence="11">
    <location>
        <begin position="41"/>
        <end position="186"/>
    </location>
</feature>
<comment type="caution">
    <text evidence="13">The sequence shown here is derived from an EMBL/GenBank/DDBJ whole genome shotgun (WGS) entry which is preliminary data.</text>
</comment>
<dbReference type="RefSeq" id="WP_107673250.1">
    <property type="nucleotide sequence ID" value="NZ_PZKE01000007.1"/>
</dbReference>